<name>A0ABD1KX06_9TELE</name>
<feature type="chain" id="PRO_5044785805" description="Immunoglobulin domain-containing protein" evidence="2">
    <location>
        <begin position="20"/>
        <end position="491"/>
    </location>
</feature>
<dbReference type="AlphaFoldDB" id="A0ABD1KX06"/>
<gene>
    <name evidence="4" type="ORF">ACEWY4_000562</name>
</gene>
<feature type="transmembrane region" description="Helical" evidence="1">
    <location>
        <begin position="449"/>
        <end position="472"/>
    </location>
</feature>
<dbReference type="Proteomes" id="UP001591681">
    <property type="component" value="Unassembled WGS sequence"/>
</dbReference>
<comment type="caution">
    <text evidence="4">The sequence shown here is derived from an EMBL/GenBank/DDBJ whole genome shotgun (WGS) entry which is preliminary data.</text>
</comment>
<dbReference type="EMBL" id="JBHFQA010000001">
    <property type="protein sequence ID" value="KAL2103694.1"/>
    <property type="molecule type" value="Genomic_DNA"/>
</dbReference>
<dbReference type="Gene3D" id="2.60.40.10">
    <property type="entry name" value="Immunoglobulins"/>
    <property type="match status" value="1"/>
</dbReference>
<keyword evidence="1" id="KW-0472">Membrane</keyword>
<organism evidence="4 5">
    <name type="scientific">Coilia grayii</name>
    <name type="common">Gray's grenadier anchovy</name>
    <dbReference type="NCBI Taxonomy" id="363190"/>
    <lineage>
        <taxon>Eukaryota</taxon>
        <taxon>Metazoa</taxon>
        <taxon>Chordata</taxon>
        <taxon>Craniata</taxon>
        <taxon>Vertebrata</taxon>
        <taxon>Euteleostomi</taxon>
        <taxon>Actinopterygii</taxon>
        <taxon>Neopterygii</taxon>
        <taxon>Teleostei</taxon>
        <taxon>Clupei</taxon>
        <taxon>Clupeiformes</taxon>
        <taxon>Clupeoidei</taxon>
        <taxon>Engraulidae</taxon>
        <taxon>Coilinae</taxon>
        <taxon>Coilia</taxon>
    </lineage>
</organism>
<protein>
    <recommendedName>
        <fullName evidence="3">Immunoglobulin domain-containing protein</fullName>
    </recommendedName>
</protein>
<evidence type="ECO:0000313" key="4">
    <source>
        <dbReference type="EMBL" id="KAL2103694.1"/>
    </source>
</evidence>
<reference evidence="4 5" key="1">
    <citation type="submission" date="2024-09" db="EMBL/GenBank/DDBJ databases">
        <title>A chromosome-level genome assembly of Gray's grenadier anchovy, Coilia grayii.</title>
        <authorList>
            <person name="Fu Z."/>
        </authorList>
    </citation>
    <scope>NUCLEOTIDE SEQUENCE [LARGE SCALE GENOMIC DNA]</scope>
    <source>
        <strain evidence="4">G4</strain>
        <tissue evidence="4">Muscle</tissue>
    </source>
</reference>
<dbReference type="SMART" id="SM00409">
    <property type="entry name" value="IG"/>
    <property type="match status" value="3"/>
</dbReference>
<accession>A0ABD1KX06</accession>
<keyword evidence="1" id="KW-0812">Transmembrane</keyword>
<keyword evidence="2" id="KW-0732">Signal</keyword>
<proteinExistence type="predicted"/>
<feature type="domain" description="Immunoglobulin" evidence="3">
    <location>
        <begin position="340"/>
        <end position="441"/>
    </location>
</feature>
<feature type="domain" description="Immunoglobulin" evidence="3">
    <location>
        <begin position="23"/>
        <end position="132"/>
    </location>
</feature>
<evidence type="ECO:0000313" key="5">
    <source>
        <dbReference type="Proteomes" id="UP001591681"/>
    </source>
</evidence>
<dbReference type="SUPFAM" id="SSF48726">
    <property type="entry name" value="Immunoglobulin"/>
    <property type="match status" value="2"/>
</dbReference>
<evidence type="ECO:0000259" key="3">
    <source>
        <dbReference type="SMART" id="SM00409"/>
    </source>
</evidence>
<keyword evidence="1" id="KW-1133">Transmembrane helix</keyword>
<dbReference type="InterPro" id="IPR013783">
    <property type="entry name" value="Ig-like_fold"/>
</dbReference>
<dbReference type="InterPro" id="IPR036179">
    <property type="entry name" value="Ig-like_dom_sf"/>
</dbReference>
<keyword evidence="5" id="KW-1185">Reference proteome</keyword>
<feature type="domain" description="Immunoglobulin" evidence="3">
    <location>
        <begin position="243"/>
        <end position="334"/>
    </location>
</feature>
<evidence type="ECO:0000256" key="1">
    <source>
        <dbReference type="SAM" id="Phobius"/>
    </source>
</evidence>
<feature type="signal peptide" evidence="2">
    <location>
        <begin position="1"/>
        <end position="19"/>
    </location>
</feature>
<dbReference type="InterPro" id="IPR003599">
    <property type="entry name" value="Ig_sub"/>
</dbReference>
<evidence type="ECO:0000256" key="2">
    <source>
        <dbReference type="SAM" id="SignalP"/>
    </source>
</evidence>
<sequence length="491" mass="56311">MDRLSKVTLLPLLLSCVHSYYREPDMFGYKGGNATFRVSVRSKKFHYLLYKGSENASALLKNSSDPSQSYSDSKQSDRVSVSFTSWKSPYFELRNLSVSDSDEYRIEIWGEGTLMQKIFYGLTVCIGKMKVRKEEVNGTIEWTINKVNQSRGDILQIYRDTHTSCSGTERQTILDTEQSFEILPHDMKYTTNLISNGSTIHISNMSGHGGEDCHHILLWKGGQCQLYSEREWNRVHTFLSVGSSIHLLKEGDRFTLAVHPLMTGPVHWYRQKSSEEIQWRLPFNMTPEQEDTDMYVDMSNYSLVIPSASPEHDGIYCYSSESHPQESLPHVIRVCSELNATQLTYSAGIAAALRCDGLWVSEWYRQRDLELEGLIVKKHQPGLEYIHEDLRGRVNVSQSDSLVVSALTPQDSGVYRCRGWKEIPSQKSILCLEQRIHLIYRDPFGVDSMFYRVYVSLVGFGLLVMICVVISVRWRFRGRGQTTQKSLRITV</sequence>